<keyword evidence="1" id="KW-0732">Signal</keyword>
<dbReference type="KEGG" id="lri:NCTC12151_02028"/>
<proteinExistence type="predicted"/>
<name>A0A2X4XXQ1_9GAMM</name>
<evidence type="ECO:0000313" key="2">
    <source>
        <dbReference type="EMBL" id="SQI41354.1"/>
    </source>
</evidence>
<dbReference type="EMBL" id="LS483470">
    <property type="protein sequence ID" value="SQI41354.1"/>
    <property type="molecule type" value="Genomic_DNA"/>
</dbReference>
<dbReference type="RefSeq" id="WP_111740535.1">
    <property type="nucleotide sequence ID" value="NZ_LR698987.1"/>
</dbReference>
<feature type="signal peptide" evidence="1">
    <location>
        <begin position="1"/>
        <end position="22"/>
    </location>
</feature>
<feature type="chain" id="PRO_5016166158" evidence="1">
    <location>
        <begin position="23"/>
        <end position="156"/>
    </location>
</feature>
<protein>
    <submittedName>
        <fullName evidence="2">Uncharacterized protein</fullName>
    </submittedName>
</protein>
<dbReference type="Proteomes" id="UP000249005">
    <property type="component" value="Chromosome 1"/>
</dbReference>
<sequence length="156" mass="17887">MKEMMTAVVMALVLFMQAPAHAENSTESGASAYHFDGHDSFVVFWQDLQLAVQNGDRHAVAKMMLFPFSDYEHSPVIFQNEEEFIAHYEELFDREMVELIKNNRYRPGDPDPQNDVMDAASPDGYVIEHENSDLGYNLVIEKVDGVYKIVRIAFYS</sequence>
<organism evidence="2 3">
    <name type="scientific">Leminorella richardii</name>
    <dbReference type="NCBI Taxonomy" id="158841"/>
    <lineage>
        <taxon>Bacteria</taxon>
        <taxon>Pseudomonadati</taxon>
        <taxon>Pseudomonadota</taxon>
        <taxon>Gammaproteobacteria</taxon>
        <taxon>Enterobacterales</taxon>
        <taxon>Budviciaceae</taxon>
        <taxon>Leminorella</taxon>
    </lineage>
</organism>
<keyword evidence="3" id="KW-1185">Reference proteome</keyword>
<dbReference type="AlphaFoldDB" id="A0A2X4XXQ1"/>
<dbReference type="OrthoDB" id="6637780at2"/>
<gene>
    <name evidence="2" type="ORF">NCTC12151_02028</name>
</gene>
<evidence type="ECO:0000256" key="1">
    <source>
        <dbReference type="SAM" id="SignalP"/>
    </source>
</evidence>
<reference evidence="2 3" key="1">
    <citation type="submission" date="2018-06" db="EMBL/GenBank/DDBJ databases">
        <authorList>
            <consortium name="Pathogen Informatics"/>
            <person name="Doyle S."/>
        </authorList>
    </citation>
    <scope>NUCLEOTIDE SEQUENCE [LARGE SCALE GENOMIC DNA]</scope>
    <source>
        <strain evidence="2 3">NCTC12151</strain>
    </source>
</reference>
<accession>A0A2X4XXQ1</accession>
<evidence type="ECO:0000313" key="3">
    <source>
        <dbReference type="Proteomes" id="UP000249005"/>
    </source>
</evidence>